<evidence type="ECO:0000313" key="2">
    <source>
        <dbReference type="Proteomes" id="UP000027100"/>
    </source>
</evidence>
<keyword evidence="2" id="KW-1185">Reference proteome</keyword>
<evidence type="ECO:0000313" key="1">
    <source>
        <dbReference type="EMBL" id="KCZ97523.1"/>
    </source>
</evidence>
<sequence>LISGRITDEHFDDARKYLELRSPSSGLMSFLLFRSEDILLSWLTQMLENDLYLFDGKQTVVKVDKAALRHRWYVDLNSAVVAGEEYAIDEYSDELSKKFNFCEAITQEQIDHYNEQIAGTHNDEAWSKLQSEMLSRFGFTRPPLFMNAITFEIDTVLYDFVLSKDIDNPFDFDVCEHAKNLAQYQGWFVVTPEPQVTRNWDSYWAGIAQRELRKDDAALGRTSNDLGKVGRPRKQEDVAAIYGKLFPNGHGTLSYKEILKQIEQTTGLSASVDTLKRAILQSE</sequence>
<reference evidence="1 2" key="1">
    <citation type="journal article" date="2014" name="Antonie Van Leeuwenhoek">
        <title>Hyphomonas beringensis sp. nov. and Hyphomonas chukchiensis sp. nov., isolated from surface seawater of the Bering Sea and Chukchi Sea.</title>
        <authorList>
            <person name="Li C."/>
            <person name="Lai Q."/>
            <person name="Li G."/>
            <person name="Dong C."/>
            <person name="Wang J."/>
            <person name="Liao Y."/>
            <person name="Shao Z."/>
        </authorList>
    </citation>
    <scope>NUCLEOTIDE SEQUENCE [LARGE SCALE GENOMIC DNA]</scope>
    <source>
        <strain evidence="1 2">PS728</strain>
    </source>
</reference>
<accession>A0A062VHI3</accession>
<dbReference type="AlphaFoldDB" id="A0A062VHI3"/>
<feature type="non-terminal residue" evidence="1">
    <location>
        <position position="1"/>
    </location>
</feature>
<name>A0A062VHI3_9PROT</name>
<organism evidence="1 2">
    <name type="scientific">Hyphomonas polymorpha PS728</name>
    <dbReference type="NCBI Taxonomy" id="1280954"/>
    <lineage>
        <taxon>Bacteria</taxon>
        <taxon>Pseudomonadati</taxon>
        <taxon>Pseudomonadota</taxon>
        <taxon>Alphaproteobacteria</taxon>
        <taxon>Hyphomonadales</taxon>
        <taxon>Hyphomonadaceae</taxon>
        <taxon>Hyphomonas</taxon>
    </lineage>
</organism>
<proteinExistence type="predicted"/>
<dbReference type="RefSeq" id="WP_035600215.1">
    <property type="nucleotide sequence ID" value="NZ_ARYM01000018.1"/>
</dbReference>
<gene>
    <name evidence="1" type="ORF">HPO_14326</name>
</gene>
<dbReference type="Proteomes" id="UP000027100">
    <property type="component" value="Unassembled WGS sequence"/>
</dbReference>
<dbReference type="EMBL" id="ARYM01000018">
    <property type="protein sequence ID" value="KCZ97523.1"/>
    <property type="molecule type" value="Genomic_DNA"/>
</dbReference>
<comment type="caution">
    <text evidence="1">The sequence shown here is derived from an EMBL/GenBank/DDBJ whole genome shotgun (WGS) entry which is preliminary data.</text>
</comment>
<protein>
    <submittedName>
        <fullName evidence="1">Uncharacterized protein</fullName>
    </submittedName>
</protein>